<dbReference type="Proteomes" id="UP001155182">
    <property type="component" value="Unassembled WGS sequence"/>
</dbReference>
<sequence length="142" mass="16738">MWICPLCQQQFLHQNQNHSCNDRTLECFLEGKSEITTLLFNRFVDEYRKIGDFVLHPTKSKIGFAAKIRFCSIINLGKNYIDVVFHMNQLFEDNLCFHKMGQIPGSNTFNHHCRIFSIDDINDELKQYMQIAYDLGIKKENL</sequence>
<evidence type="ECO:0000259" key="1">
    <source>
        <dbReference type="Pfam" id="PF18899"/>
    </source>
</evidence>
<dbReference type="AlphaFoldDB" id="A0A9X2JEF9"/>
<feature type="domain" description="DUF5655" evidence="1">
    <location>
        <begin position="48"/>
        <end position="135"/>
    </location>
</feature>
<keyword evidence="3" id="KW-1185">Reference proteome</keyword>
<dbReference type="InterPro" id="IPR043714">
    <property type="entry name" value="DUF5655"/>
</dbReference>
<gene>
    <name evidence="2" type="ORF">NF867_13655</name>
</gene>
<dbReference type="EMBL" id="JAMWYS010000046">
    <property type="protein sequence ID" value="MCO4293905.1"/>
    <property type="molecule type" value="Genomic_DNA"/>
</dbReference>
<dbReference type="RefSeq" id="WP_252588598.1">
    <property type="nucleotide sequence ID" value="NZ_JAMWYS010000046.1"/>
</dbReference>
<organism evidence="2 3">
    <name type="scientific">Solitalea agri</name>
    <dbReference type="NCBI Taxonomy" id="2953739"/>
    <lineage>
        <taxon>Bacteria</taxon>
        <taxon>Pseudomonadati</taxon>
        <taxon>Bacteroidota</taxon>
        <taxon>Sphingobacteriia</taxon>
        <taxon>Sphingobacteriales</taxon>
        <taxon>Sphingobacteriaceae</taxon>
        <taxon>Solitalea</taxon>
    </lineage>
</organism>
<reference evidence="2" key="1">
    <citation type="submission" date="2022-06" db="EMBL/GenBank/DDBJ databases">
        <title>Solitalea sp. MAHUQ-68 isolated from rhizospheric soil.</title>
        <authorList>
            <person name="Huq M.A."/>
        </authorList>
    </citation>
    <scope>NUCLEOTIDE SEQUENCE</scope>
    <source>
        <strain evidence="2">MAHUQ-68</strain>
    </source>
</reference>
<evidence type="ECO:0000313" key="3">
    <source>
        <dbReference type="Proteomes" id="UP001155182"/>
    </source>
</evidence>
<accession>A0A9X2JEF9</accession>
<dbReference type="Pfam" id="PF18899">
    <property type="entry name" value="DUF5655"/>
    <property type="match status" value="1"/>
</dbReference>
<comment type="caution">
    <text evidence="2">The sequence shown here is derived from an EMBL/GenBank/DDBJ whole genome shotgun (WGS) entry which is preliminary data.</text>
</comment>
<name>A0A9X2JEF9_9SPHI</name>
<proteinExistence type="predicted"/>
<evidence type="ECO:0000313" key="2">
    <source>
        <dbReference type="EMBL" id="MCO4293905.1"/>
    </source>
</evidence>
<protein>
    <submittedName>
        <fullName evidence="2">DUF5655 domain-containing protein</fullName>
    </submittedName>
</protein>